<reference evidence="2" key="2">
    <citation type="submission" date="2015-06" db="UniProtKB">
        <authorList>
            <consortium name="EnsemblProtists"/>
        </authorList>
    </citation>
    <scope>IDENTIFICATION</scope>
    <source>
        <strain evidence="2">Emoy2</strain>
    </source>
</reference>
<evidence type="ECO:0000256" key="1">
    <source>
        <dbReference type="SAM" id="MobiDB-lite"/>
    </source>
</evidence>
<dbReference type="InParanoid" id="M4BQR5"/>
<feature type="region of interest" description="Disordered" evidence="1">
    <location>
        <begin position="1"/>
        <end position="85"/>
    </location>
</feature>
<dbReference type="AlphaFoldDB" id="M4BQR5"/>
<protein>
    <submittedName>
        <fullName evidence="2">Uncharacterized protein</fullName>
    </submittedName>
</protein>
<dbReference type="VEuPathDB" id="FungiDB:HpaG808754"/>
<feature type="compositionally biased region" description="Polar residues" evidence="1">
    <location>
        <begin position="57"/>
        <end position="72"/>
    </location>
</feature>
<sequence>MRPSEASGRPSSPVVLNPFDEGSSKDSEVVRATLAKSGSSSLRPSKVPKPSALAPPDNSTGYPAVKSPTQPASHPVAASAAASTT</sequence>
<evidence type="ECO:0000313" key="3">
    <source>
        <dbReference type="Proteomes" id="UP000011713"/>
    </source>
</evidence>
<reference evidence="3" key="1">
    <citation type="journal article" date="2010" name="Science">
        <title>Signatures of adaptation to obligate biotrophy in the Hyaloperonospora arabidopsidis genome.</title>
        <authorList>
            <person name="Baxter L."/>
            <person name="Tripathy S."/>
            <person name="Ishaque N."/>
            <person name="Boot N."/>
            <person name="Cabral A."/>
            <person name="Kemen E."/>
            <person name="Thines M."/>
            <person name="Ah-Fong A."/>
            <person name="Anderson R."/>
            <person name="Badejoko W."/>
            <person name="Bittner-Eddy P."/>
            <person name="Boore J.L."/>
            <person name="Chibucos M.C."/>
            <person name="Coates M."/>
            <person name="Dehal P."/>
            <person name="Delehaunty K."/>
            <person name="Dong S."/>
            <person name="Downton P."/>
            <person name="Dumas B."/>
            <person name="Fabro G."/>
            <person name="Fronick C."/>
            <person name="Fuerstenberg S.I."/>
            <person name="Fulton L."/>
            <person name="Gaulin E."/>
            <person name="Govers F."/>
            <person name="Hughes L."/>
            <person name="Humphray S."/>
            <person name="Jiang R.H."/>
            <person name="Judelson H."/>
            <person name="Kamoun S."/>
            <person name="Kyung K."/>
            <person name="Meijer H."/>
            <person name="Minx P."/>
            <person name="Morris P."/>
            <person name="Nelson J."/>
            <person name="Phuntumart V."/>
            <person name="Qutob D."/>
            <person name="Rehmany A."/>
            <person name="Rougon-Cardoso A."/>
            <person name="Ryden P."/>
            <person name="Torto-Alalibo T."/>
            <person name="Studholme D."/>
            <person name="Wang Y."/>
            <person name="Win J."/>
            <person name="Wood J."/>
            <person name="Clifton S.W."/>
            <person name="Rogers J."/>
            <person name="Van den Ackerveken G."/>
            <person name="Jones J.D."/>
            <person name="McDowell J.M."/>
            <person name="Beynon J."/>
            <person name="Tyler B.M."/>
        </authorList>
    </citation>
    <scope>NUCLEOTIDE SEQUENCE [LARGE SCALE GENOMIC DNA]</scope>
    <source>
        <strain evidence="3">Emoy2</strain>
    </source>
</reference>
<dbReference type="EMBL" id="JH598593">
    <property type="status" value="NOT_ANNOTATED_CDS"/>
    <property type="molecule type" value="Genomic_DNA"/>
</dbReference>
<keyword evidence="3" id="KW-1185">Reference proteome</keyword>
<accession>M4BQR5</accession>
<dbReference type="EnsemblProtists" id="HpaT808754">
    <property type="protein sequence ID" value="HpaP808754"/>
    <property type="gene ID" value="HpaG808754"/>
</dbReference>
<evidence type="ECO:0000313" key="2">
    <source>
        <dbReference type="EnsemblProtists" id="HpaP808754"/>
    </source>
</evidence>
<organism evidence="2 3">
    <name type="scientific">Hyaloperonospora arabidopsidis (strain Emoy2)</name>
    <name type="common">Downy mildew agent</name>
    <name type="synonym">Peronospora arabidopsidis</name>
    <dbReference type="NCBI Taxonomy" id="559515"/>
    <lineage>
        <taxon>Eukaryota</taxon>
        <taxon>Sar</taxon>
        <taxon>Stramenopiles</taxon>
        <taxon>Oomycota</taxon>
        <taxon>Peronosporomycetes</taxon>
        <taxon>Peronosporales</taxon>
        <taxon>Peronosporaceae</taxon>
        <taxon>Hyaloperonospora</taxon>
    </lineage>
</organism>
<dbReference type="HOGENOM" id="CLU_2517411_0_0_1"/>
<dbReference type="Proteomes" id="UP000011713">
    <property type="component" value="Unassembled WGS sequence"/>
</dbReference>
<name>M4BQR5_HYAAE</name>
<proteinExistence type="predicted"/>